<reference evidence="1" key="1">
    <citation type="journal article" date="2016" name="Genome Announc.">
        <title>Complete Genome Sequences of Broad-Host-Range Pseudomonas aeruginosa Bacteriophages phiR18 and phiS12-1.</title>
        <authorList>
            <person name="Furusawa T."/>
            <person name="Iwano H."/>
            <person name="Higuchi H."/>
            <person name="Usui M."/>
            <person name="Maruyama F."/>
            <person name="Nakagawa I."/>
            <person name="Yokota H."/>
            <person name="Tamura Y."/>
        </authorList>
    </citation>
    <scope>NUCLEOTIDE SEQUENCE [LARGE SCALE GENOMIC DNA]</scope>
</reference>
<dbReference type="RefSeq" id="YP_009604383.1">
    <property type="nucleotide sequence ID" value="NC_041964.1"/>
</dbReference>
<dbReference type="EMBL" id="LC102729">
    <property type="protein sequence ID" value="BAU16411.1"/>
    <property type="molecule type" value="Genomic_DNA"/>
</dbReference>
<dbReference type="Proteomes" id="UP000221614">
    <property type="component" value="Segment"/>
</dbReference>
<name>A0A0S3UG43_9CAUD</name>
<evidence type="ECO:0000313" key="2">
    <source>
        <dbReference type="Proteomes" id="UP000221614"/>
    </source>
</evidence>
<dbReference type="GeneID" id="40080277"/>
<evidence type="ECO:0000313" key="1">
    <source>
        <dbReference type="EMBL" id="BAU16411.1"/>
    </source>
</evidence>
<dbReference type="KEGG" id="vg:40080277"/>
<protein>
    <submittedName>
        <fullName evidence="1">Uncharacterized protein</fullName>
    </submittedName>
</protein>
<proteinExistence type="predicted"/>
<accession>A0A0S3UG43</accession>
<sequence>MRLTIAKKPVTISGTYLVKRAEKLAQSLGNLPMKYATKVEIIDGYIVRGVRSNMLGTAMVLDTEAYVVVCGNPYNGTSRAQTHHPLIRLPLGRDSFLKPLKQPPEQIVVQELLPSHMGTRGYRVMELGTFSQSVATGSLVRPSAFALPDYGIIHLENYLNMPQVFDVNPFAFVSRADTFFYDMPVLAPSFMRATYTANAETGTGWIESDGNYPGEDAPKTQPWSMRVSDSIMLDANNVMPFSKRVNPPPYDPTSPAATTFNNAQYPWSRGLTIGHGNDEDIGLFYRVLLVAHAVFDMVDDEDRYGARGLWIASLQIQQDGTALLVGSSVIDSRQEADQYRRPWKIINGDSERYMANSHFPSGLALLDTGDSVLFDSFSINQTDPPSDPNGGISTPYWSVDCAWVNQFGTIVRRETVAGPTKGTIDTFSGVPHDMQYIYGADSDGTNAVCVFFSSDFIHDPNGNIGPNVSIDIVVATKDGVSIPFSQMVPFRPCNWFRNSMYGNILHIGAGKFLFPVTSEFQENEDIGFIDGNMAMAVYDVNKNTLELAGVVEEELKNGVRDWYYTGLMDAPVKQVVDENTEEVLIDATVLFSIGGKAQFAGEPGPEHGFTYISYDSGATWDKIANYGSASGARYCGTMIAPRIKDIQGI</sequence>
<keyword evidence="2" id="KW-1185">Reference proteome</keyword>
<organism evidence="1 2">
    <name type="scientific">Pseudomonas phage phiR18</name>
    <dbReference type="NCBI Taxonomy" id="1752027"/>
    <lineage>
        <taxon>Viruses</taxon>
        <taxon>Duplodnaviria</taxon>
        <taxon>Heunggongvirae</taxon>
        <taxon>Uroviricota</taxon>
        <taxon>Caudoviricetes</taxon>
        <taxon>Kochitakasuvirus</taxon>
        <taxon>Kochitakasuvirus R18</taxon>
    </lineage>
</organism>